<sequence>MRLAHGMIAAPLVVTLAACGGVAGGSVTAQRPAPAASAATPPPVPSPSTGPTGSSPSTGSAGSGSASGGDAPAADARIPADPAHLAAALHQTTTELNSEIDAWRASAAEQPPRRVVLLALHHQRIYRAMARDATLAQRTIAKLPAATAAHARDNVTAVGRLLAMARPISDAQRKRMRFAEPLPAERLRGYMTRAEKRFGVEWEVLAAIMLVETKFGRVRSASSSGAQGPMQFMPGTWRAYGLGGDVHDARDAILAAANYLKASGAPRDYRRAVFAYNHDTRYVDSVLAHARSIRRDARAYYAYYNWQVFTLSAKGDVRMTGPR</sequence>
<dbReference type="EMBL" id="JBITMB010000005">
    <property type="protein sequence ID" value="MFI7442810.1"/>
    <property type="molecule type" value="Genomic_DNA"/>
</dbReference>
<feature type="domain" description="Transglycosylase SLT" evidence="3">
    <location>
        <begin position="190"/>
        <end position="285"/>
    </location>
</feature>
<dbReference type="CDD" id="cd13399">
    <property type="entry name" value="Slt35-like"/>
    <property type="match status" value="1"/>
</dbReference>
<accession>A0ABW8A868</accession>
<feature type="signal peptide" evidence="2">
    <location>
        <begin position="1"/>
        <end position="29"/>
    </location>
</feature>
<dbReference type="SUPFAM" id="SSF53955">
    <property type="entry name" value="Lysozyme-like"/>
    <property type="match status" value="1"/>
</dbReference>
<reference evidence="4 5" key="1">
    <citation type="submission" date="2024-10" db="EMBL/GenBank/DDBJ databases">
        <title>The Natural Products Discovery Center: Release of the First 8490 Sequenced Strains for Exploring Actinobacteria Biosynthetic Diversity.</title>
        <authorList>
            <person name="Kalkreuter E."/>
            <person name="Kautsar S.A."/>
            <person name="Yang D."/>
            <person name="Bader C.D."/>
            <person name="Teijaro C.N."/>
            <person name="Fluegel L."/>
            <person name="Davis C.M."/>
            <person name="Simpson J.R."/>
            <person name="Lauterbach L."/>
            <person name="Steele A.D."/>
            <person name="Gui C."/>
            <person name="Meng S."/>
            <person name="Li G."/>
            <person name="Viehrig K."/>
            <person name="Ye F."/>
            <person name="Su P."/>
            <person name="Kiefer A.F."/>
            <person name="Nichols A."/>
            <person name="Cepeda A.J."/>
            <person name="Yan W."/>
            <person name="Fan B."/>
            <person name="Jiang Y."/>
            <person name="Adhikari A."/>
            <person name="Zheng C.-J."/>
            <person name="Schuster L."/>
            <person name="Cowan T.M."/>
            <person name="Smanski M.J."/>
            <person name="Chevrette M.G."/>
            <person name="De Carvalho L.P.S."/>
            <person name="Shen B."/>
        </authorList>
    </citation>
    <scope>NUCLEOTIDE SEQUENCE [LARGE SCALE GENOMIC DNA]</scope>
    <source>
        <strain evidence="4 5">NPDC049503</strain>
    </source>
</reference>
<feature type="region of interest" description="Disordered" evidence="1">
    <location>
        <begin position="26"/>
        <end position="76"/>
    </location>
</feature>
<evidence type="ECO:0000256" key="2">
    <source>
        <dbReference type="SAM" id="SignalP"/>
    </source>
</evidence>
<keyword evidence="4" id="KW-0808">Transferase</keyword>
<dbReference type="Gene3D" id="1.10.530.10">
    <property type="match status" value="1"/>
</dbReference>
<gene>
    <name evidence="4" type="ORF">ACIBP5_22810</name>
</gene>
<dbReference type="Pfam" id="PF01464">
    <property type="entry name" value="SLT"/>
    <property type="match status" value="1"/>
</dbReference>
<dbReference type="EC" id="2.4.-.-" evidence="4"/>
<dbReference type="InterPro" id="IPR008258">
    <property type="entry name" value="Transglycosylase_SLT_dom_1"/>
</dbReference>
<name>A0ABW8A868_9ACTN</name>
<evidence type="ECO:0000313" key="5">
    <source>
        <dbReference type="Proteomes" id="UP001612928"/>
    </source>
</evidence>
<organism evidence="4 5">
    <name type="scientific">Nonomuraea indica</name>
    <dbReference type="NCBI Taxonomy" id="1581193"/>
    <lineage>
        <taxon>Bacteria</taxon>
        <taxon>Bacillati</taxon>
        <taxon>Actinomycetota</taxon>
        <taxon>Actinomycetes</taxon>
        <taxon>Streptosporangiales</taxon>
        <taxon>Streptosporangiaceae</taxon>
        <taxon>Nonomuraea</taxon>
    </lineage>
</organism>
<evidence type="ECO:0000256" key="1">
    <source>
        <dbReference type="SAM" id="MobiDB-lite"/>
    </source>
</evidence>
<dbReference type="Proteomes" id="UP001612928">
    <property type="component" value="Unassembled WGS sequence"/>
</dbReference>
<feature type="chain" id="PRO_5047385239" evidence="2">
    <location>
        <begin position="30"/>
        <end position="323"/>
    </location>
</feature>
<protein>
    <submittedName>
        <fullName evidence="4">Lytic murein transglycosylase</fullName>
        <ecNumber evidence="4">2.4.-.-</ecNumber>
    </submittedName>
</protein>
<dbReference type="InterPro" id="IPR023346">
    <property type="entry name" value="Lysozyme-like_dom_sf"/>
</dbReference>
<feature type="compositionally biased region" description="Low complexity" evidence="1">
    <location>
        <begin position="49"/>
        <end position="60"/>
    </location>
</feature>
<dbReference type="GO" id="GO:0016757">
    <property type="term" value="F:glycosyltransferase activity"/>
    <property type="evidence" value="ECO:0007669"/>
    <property type="project" value="UniProtKB-KW"/>
</dbReference>
<proteinExistence type="predicted"/>
<evidence type="ECO:0000313" key="4">
    <source>
        <dbReference type="EMBL" id="MFI7442810.1"/>
    </source>
</evidence>
<evidence type="ECO:0000259" key="3">
    <source>
        <dbReference type="Pfam" id="PF01464"/>
    </source>
</evidence>
<dbReference type="PANTHER" id="PTHR37423">
    <property type="entry name" value="SOLUBLE LYTIC MUREIN TRANSGLYCOSYLASE-RELATED"/>
    <property type="match status" value="1"/>
</dbReference>
<comment type="caution">
    <text evidence="4">The sequence shown here is derived from an EMBL/GenBank/DDBJ whole genome shotgun (WGS) entry which is preliminary data.</text>
</comment>
<dbReference type="PROSITE" id="PS51257">
    <property type="entry name" value="PROKAR_LIPOPROTEIN"/>
    <property type="match status" value="1"/>
</dbReference>
<dbReference type="PANTHER" id="PTHR37423:SF2">
    <property type="entry name" value="MEMBRANE-BOUND LYTIC MUREIN TRANSGLYCOSYLASE C"/>
    <property type="match status" value="1"/>
</dbReference>
<keyword evidence="4" id="KW-0328">Glycosyltransferase</keyword>
<keyword evidence="2" id="KW-0732">Signal</keyword>
<keyword evidence="5" id="KW-1185">Reference proteome</keyword>
<dbReference type="RefSeq" id="WP_397022791.1">
    <property type="nucleotide sequence ID" value="NZ_JBITMB010000005.1"/>
</dbReference>